<dbReference type="SUPFAM" id="SSF46785">
    <property type="entry name" value="Winged helix' DNA-binding domain"/>
    <property type="match status" value="1"/>
</dbReference>
<dbReference type="EMBL" id="AP010904">
    <property type="protein sequence ID" value="BAH75888.1"/>
    <property type="molecule type" value="Genomic_DNA"/>
</dbReference>
<dbReference type="Pfam" id="PF01580">
    <property type="entry name" value="FtsK_SpoIIIE"/>
    <property type="match status" value="1"/>
</dbReference>
<evidence type="ECO:0000256" key="3">
    <source>
        <dbReference type="ARBA" id="ARBA00022475"/>
    </source>
</evidence>
<dbReference type="PANTHER" id="PTHR22683:SF41">
    <property type="entry name" value="DNA TRANSLOCASE FTSK"/>
    <property type="match status" value="1"/>
</dbReference>
<name>C4XT91_SOLM1</name>
<keyword evidence="19" id="KW-1185">Reference proteome</keyword>
<keyword evidence="7" id="KW-0159">Chromosome partition</keyword>
<comment type="subcellular location">
    <subcellularLocation>
        <location evidence="1">Cell membrane</location>
        <topology evidence="1">Multi-pass membrane protein</topology>
    </subcellularLocation>
</comment>
<reference evidence="18 19" key="1">
    <citation type="journal article" date="2009" name="Genome Res.">
        <title>Whole genome sequence of Desulfovibrio magneticus strain RS-1 revealed common gene clusters in magnetotactic bacteria.</title>
        <authorList>
            <person name="Nakazawa H."/>
            <person name="Arakaki A."/>
            <person name="Narita-Yamada S."/>
            <person name="Yashiro I."/>
            <person name="Jinno K."/>
            <person name="Aoki N."/>
            <person name="Tsuruyama A."/>
            <person name="Okamura Y."/>
            <person name="Tanikawa S."/>
            <person name="Fujita N."/>
            <person name="Takeyama H."/>
            <person name="Matsunaga T."/>
        </authorList>
    </citation>
    <scope>NUCLEOTIDE SEQUENCE [LARGE SCALE GENOMIC DNA]</scope>
    <source>
        <strain evidence="19">ATCC 700980 / DSM 13731 / RS-1</strain>
    </source>
</reference>
<dbReference type="PROSITE" id="PS50901">
    <property type="entry name" value="FTSK"/>
    <property type="match status" value="1"/>
</dbReference>
<dbReference type="Gene3D" id="3.30.980.40">
    <property type="match status" value="1"/>
</dbReference>
<dbReference type="Gene3D" id="3.40.50.300">
    <property type="entry name" value="P-loop containing nucleotide triphosphate hydrolases"/>
    <property type="match status" value="1"/>
</dbReference>
<dbReference type="InterPro" id="IPR003593">
    <property type="entry name" value="AAA+_ATPase"/>
</dbReference>
<keyword evidence="3" id="KW-1003">Cell membrane</keyword>
<evidence type="ECO:0000256" key="8">
    <source>
        <dbReference type="ARBA" id="ARBA00022840"/>
    </source>
</evidence>
<keyword evidence="9 16" id="KW-1133">Transmembrane helix</keyword>
<dbReference type="GO" id="GO:0007059">
    <property type="term" value="P:chromosome segregation"/>
    <property type="evidence" value="ECO:0007669"/>
    <property type="project" value="UniProtKB-KW"/>
</dbReference>
<evidence type="ECO:0000256" key="16">
    <source>
        <dbReference type="SAM" id="Phobius"/>
    </source>
</evidence>
<dbReference type="InterPro" id="IPR002543">
    <property type="entry name" value="FtsK_dom"/>
</dbReference>
<evidence type="ECO:0000256" key="2">
    <source>
        <dbReference type="ARBA" id="ARBA00006474"/>
    </source>
</evidence>
<evidence type="ECO:0000256" key="13">
    <source>
        <dbReference type="ARBA" id="ARBA00025923"/>
    </source>
</evidence>
<evidence type="ECO:0000256" key="14">
    <source>
        <dbReference type="PROSITE-ProRule" id="PRU00289"/>
    </source>
</evidence>
<evidence type="ECO:0000256" key="4">
    <source>
        <dbReference type="ARBA" id="ARBA00022618"/>
    </source>
</evidence>
<evidence type="ECO:0000256" key="9">
    <source>
        <dbReference type="ARBA" id="ARBA00022989"/>
    </source>
</evidence>
<evidence type="ECO:0000256" key="12">
    <source>
        <dbReference type="ARBA" id="ARBA00023306"/>
    </source>
</evidence>
<feature type="transmembrane region" description="Helical" evidence="16">
    <location>
        <begin position="106"/>
        <end position="128"/>
    </location>
</feature>
<feature type="domain" description="FtsK" evidence="17">
    <location>
        <begin position="468"/>
        <end position="667"/>
    </location>
</feature>
<gene>
    <name evidence="18" type="primary">ftsK</name>
    <name evidence="18" type="ordered locus">DMR_23970</name>
</gene>
<dbReference type="InterPro" id="IPR027417">
    <property type="entry name" value="P-loop_NTPase"/>
</dbReference>
<feature type="transmembrane region" description="Helical" evidence="16">
    <location>
        <begin position="20"/>
        <end position="39"/>
    </location>
</feature>
<dbReference type="eggNOG" id="COG1674">
    <property type="taxonomic scope" value="Bacteria"/>
</dbReference>
<dbReference type="OrthoDB" id="9807790at2"/>
<dbReference type="AlphaFoldDB" id="C4XT91"/>
<feature type="region of interest" description="Disordered" evidence="15">
    <location>
        <begin position="210"/>
        <end position="252"/>
    </location>
</feature>
<dbReference type="Pfam" id="PF13491">
    <property type="entry name" value="FtsK_4TM"/>
    <property type="match status" value="1"/>
</dbReference>
<proteinExistence type="inferred from homology"/>
<evidence type="ECO:0000313" key="18">
    <source>
        <dbReference type="EMBL" id="BAH75888.1"/>
    </source>
</evidence>
<evidence type="ECO:0000256" key="15">
    <source>
        <dbReference type="SAM" id="MobiDB-lite"/>
    </source>
</evidence>
<dbReference type="GO" id="GO:0051301">
    <property type="term" value="P:cell division"/>
    <property type="evidence" value="ECO:0007669"/>
    <property type="project" value="UniProtKB-KW"/>
</dbReference>
<protein>
    <submittedName>
        <fullName evidence="18">DNA translocase</fullName>
    </submittedName>
</protein>
<feature type="binding site" evidence="14">
    <location>
        <begin position="485"/>
        <end position="492"/>
    </location>
    <ligand>
        <name>ATP</name>
        <dbReference type="ChEBI" id="CHEBI:30616"/>
    </ligand>
</feature>
<dbReference type="KEGG" id="dma:DMR_23970"/>
<dbReference type="Proteomes" id="UP000009071">
    <property type="component" value="Chromosome"/>
</dbReference>
<sequence length="812" mass="86071">MAGNKDVKAGDGSFRLTRELAGLGALFLAAFTAVALYSYNAGDPGFNQSVSARHGVANKAGLVGAYWGGLLAETLGVWGFLVPIGMVWLGARGLAPRLALPLRRRLGLAIFAVVLLVFFASPVGSPTVGQVHGSGQLGALLYGFLDRYLSVFGVVSLLLFGCIAGAQLTFGLTLDNFWRPLAAALGEQFGRLGDAWDAWRVRRAMARETAAEAAAEAGPADKPARPPKPAKIEKPAKPKAASSPAPDDASEEAVDRFLDAVVEQVTGAPPAKEAAKAVAEPAREAPQAAPPVPSPTKASEPAEPLFAPTTPPSAMTAKQAKSAGRAAASAAHELPPLTLLSVPSAAEAVPVDPEICRSQAASLISCLNDFGIQGEVMRVAPGPVVTMFEVKPAPGVKISRIVGLSVDLALAMKALAVRIDPIPGKDTVGVEIPNAKRQTVYFRDILDADAFRASESRLTLAIGKDIQGRPHVADLARMPHLLVAGATGSGKSVCINGILLSILYKATPDEVKLLLVDPKRIELSVYNDLPHLVHPVVTETAMAKSALDWAVAEMDRRYEAMALLGVRNIAGYNEKLAKLGDARDPELIDLEPLPYLVIVIDELADLMMTAAKEVEVSIVRLAQLARAAGIHLILATQRPSVDVVTGLIKANFPTRISFQVTSKHDSRTILDAVGAEYLLGRGDMLFKPSGGKTVRMHGAFVSDEETAAVVEFWKSRAKPSYKLDFAEWQKGGDGGGGGDFIGEGGDEVTSDAVYPQAVDFVMEQGKASISLIQRRFRIGFNRAARFIEQMERDGLLGPQEGSKPRSVIKTKD</sequence>
<keyword evidence="5 16" id="KW-0812">Transmembrane</keyword>
<dbReference type="InterPro" id="IPR025199">
    <property type="entry name" value="FtsK_4TM"/>
</dbReference>
<dbReference type="InterPro" id="IPR036390">
    <property type="entry name" value="WH_DNA-bd_sf"/>
</dbReference>
<keyword evidence="6 14" id="KW-0547">Nucleotide-binding</keyword>
<feature type="compositionally biased region" description="Low complexity" evidence="15">
    <location>
        <begin position="211"/>
        <end position="221"/>
    </location>
</feature>
<evidence type="ECO:0000259" key="17">
    <source>
        <dbReference type="PROSITE" id="PS50901"/>
    </source>
</evidence>
<dbReference type="Pfam" id="PF17854">
    <property type="entry name" value="FtsK_alpha"/>
    <property type="match status" value="1"/>
</dbReference>
<dbReference type="InterPro" id="IPR018541">
    <property type="entry name" value="Ftsk_gamma"/>
</dbReference>
<organism evidence="18 19">
    <name type="scientific">Solidesulfovibrio magneticus (strain ATCC 700980 / DSM 13731 / RS-1)</name>
    <name type="common">Desulfovibrio magneticus</name>
    <dbReference type="NCBI Taxonomy" id="573370"/>
    <lineage>
        <taxon>Bacteria</taxon>
        <taxon>Pseudomonadati</taxon>
        <taxon>Thermodesulfobacteriota</taxon>
        <taxon>Desulfovibrionia</taxon>
        <taxon>Desulfovibrionales</taxon>
        <taxon>Desulfovibrionaceae</taxon>
        <taxon>Solidesulfovibrio</taxon>
    </lineage>
</organism>
<keyword evidence="8 14" id="KW-0067">ATP-binding</keyword>
<evidence type="ECO:0000256" key="7">
    <source>
        <dbReference type="ARBA" id="ARBA00022829"/>
    </source>
</evidence>
<feature type="transmembrane region" description="Helical" evidence="16">
    <location>
        <begin position="148"/>
        <end position="170"/>
    </location>
</feature>
<dbReference type="GO" id="GO:0005524">
    <property type="term" value="F:ATP binding"/>
    <property type="evidence" value="ECO:0007669"/>
    <property type="project" value="UniProtKB-UniRule"/>
</dbReference>
<accession>C4XT91</accession>
<evidence type="ECO:0000256" key="6">
    <source>
        <dbReference type="ARBA" id="ARBA00022741"/>
    </source>
</evidence>
<evidence type="ECO:0000256" key="10">
    <source>
        <dbReference type="ARBA" id="ARBA00023125"/>
    </source>
</evidence>
<comment type="subunit">
    <text evidence="13">Homohexamer. Forms a ring that surrounds DNA.</text>
</comment>
<dbReference type="CDD" id="cd01127">
    <property type="entry name" value="TrwB_TraG_TraD_VirD4"/>
    <property type="match status" value="1"/>
</dbReference>
<keyword evidence="10" id="KW-0238">DNA-binding</keyword>
<keyword evidence="11 16" id="KW-0472">Membrane</keyword>
<dbReference type="GO" id="GO:0005886">
    <property type="term" value="C:plasma membrane"/>
    <property type="evidence" value="ECO:0007669"/>
    <property type="project" value="UniProtKB-SubCell"/>
</dbReference>
<dbReference type="HOGENOM" id="CLU_001981_9_7_7"/>
<dbReference type="RefSeq" id="WP_015861068.1">
    <property type="nucleotide sequence ID" value="NC_012796.1"/>
</dbReference>
<dbReference type="InterPro" id="IPR050206">
    <property type="entry name" value="FtsK/SpoIIIE/SftA"/>
</dbReference>
<dbReference type="InterPro" id="IPR041027">
    <property type="entry name" value="FtsK_alpha"/>
</dbReference>
<dbReference type="STRING" id="573370.DMR_23970"/>
<dbReference type="Gene3D" id="1.10.10.10">
    <property type="entry name" value="Winged helix-like DNA-binding domain superfamily/Winged helix DNA-binding domain"/>
    <property type="match status" value="1"/>
</dbReference>
<feature type="compositionally biased region" description="Low complexity" evidence="15">
    <location>
        <begin position="268"/>
        <end position="287"/>
    </location>
</feature>
<keyword evidence="4" id="KW-0132">Cell division</keyword>
<evidence type="ECO:0000313" key="19">
    <source>
        <dbReference type="Proteomes" id="UP000009071"/>
    </source>
</evidence>
<dbReference type="PANTHER" id="PTHR22683">
    <property type="entry name" value="SPORULATION PROTEIN RELATED"/>
    <property type="match status" value="1"/>
</dbReference>
<dbReference type="GO" id="GO:0003677">
    <property type="term" value="F:DNA binding"/>
    <property type="evidence" value="ECO:0007669"/>
    <property type="project" value="UniProtKB-KW"/>
</dbReference>
<dbReference type="Pfam" id="PF09397">
    <property type="entry name" value="FtsK_gamma"/>
    <property type="match status" value="1"/>
</dbReference>
<dbReference type="SUPFAM" id="SSF52540">
    <property type="entry name" value="P-loop containing nucleoside triphosphate hydrolases"/>
    <property type="match status" value="1"/>
</dbReference>
<feature type="compositionally biased region" description="Low complexity" evidence="15">
    <location>
        <begin position="238"/>
        <end position="247"/>
    </location>
</feature>
<dbReference type="InterPro" id="IPR036388">
    <property type="entry name" value="WH-like_DNA-bd_sf"/>
</dbReference>
<evidence type="ECO:0000256" key="1">
    <source>
        <dbReference type="ARBA" id="ARBA00004651"/>
    </source>
</evidence>
<feature type="region of interest" description="Disordered" evidence="15">
    <location>
        <begin position="268"/>
        <end position="316"/>
    </location>
</feature>
<comment type="similarity">
    <text evidence="2">Belongs to the FtsK/SpoIIIE/SftA family.</text>
</comment>
<evidence type="ECO:0000256" key="5">
    <source>
        <dbReference type="ARBA" id="ARBA00022692"/>
    </source>
</evidence>
<dbReference type="SMART" id="SM00843">
    <property type="entry name" value="Ftsk_gamma"/>
    <property type="match status" value="1"/>
</dbReference>
<keyword evidence="12" id="KW-0131">Cell cycle</keyword>
<evidence type="ECO:0000256" key="11">
    <source>
        <dbReference type="ARBA" id="ARBA00023136"/>
    </source>
</evidence>
<dbReference type="SMART" id="SM00382">
    <property type="entry name" value="AAA"/>
    <property type="match status" value="1"/>
</dbReference>